<feature type="domain" description="Response regulatory" evidence="9">
    <location>
        <begin position="5"/>
        <end position="118"/>
    </location>
</feature>
<dbReference type="InterPro" id="IPR036388">
    <property type="entry name" value="WH-like_DNA-bd_sf"/>
</dbReference>
<name>A0A417YLE3_9BACI</name>
<dbReference type="PANTHER" id="PTHR48111:SF40">
    <property type="entry name" value="PHOSPHATE REGULON TRANSCRIPTIONAL REGULATORY PROTEIN PHOB"/>
    <property type="match status" value="1"/>
</dbReference>
<comment type="caution">
    <text evidence="11">The sequence shown here is derived from an EMBL/GenBank/DDBJ whole genome shotgun (WGS) entry which is preliminary data.</text>
</comment>
<dbReference type="CDD" id="cd17574">
    <property type="entry name" value="REC_OmpR"/>
    <property type="match status" value="1"/>
</dbReference>
<dbReference type="InterPro" id="IPR001789">
    <property type="entry name" value="Sig_transdc_resp-reg_receiver"/>
</dbReference>
<feature type="modified residue" description="4-aspartylphosphate" evidence="7">
    <location>
        <position position="54"/>
    </location>
</feature>
<feature type="DNA-binding region" description="OmpR/PhoB-type" evidence="8">
    <location>
        <begin position="136"/>
        <end position="235"/>
    </location>
</feature>
<dbReference type="FunFam" id="3.40.50.2300:FF:000001">
    <property type="entry name" value="DNA-binding response regulator PhoB"/>
    <property type="match status" value="1"/>
</dbReference>
<keyword evidence="2 7" id="KW-0597">Phosphoprotein</keyword>
<gene>
    <name evidence="11" type="ORF">D1B32_03785</name>
</gene>
<dbReference type="InterPro" id="IPR016032">
    <property type="entry name" value="Sig_transdc_resp-reg_C-effctor"/>
</dbReference>
<dbReference type="Pfam" id="PF00486">
    <property type="entry name" value="Trans_reg_C"/>
    <property type="match status" value="1"/>
</dbReference>
<dbReference type="SUPFAM" id="SSF46894">
    <property type="entry name" value="C-terminal effector domain of the bipartite response regulators"/>
    <property type="match status" value="1"/>
</dbReference>
<protein>
    <submittedName>
        <fullName evidence="11">DNA-binding response regulator</fullName>
    </submittedName>
</protein>
<dbReference type="OrthoDB" id="9790442at2"/>
<dbReference type="Gene3D" id="1.10.10.10">
    <property type="entry name" value="Winged helix-like DNA-binding domain superfamily/Winged helix DNA-binding domain"/>
    <property type="match status" value="1"/>
</dbReference>
<evidence type="ECO:0000256" key="7">
    <source>
        <dbReference type="PROSITE-ProRule" id="PRU00169"/>
    </source>
</evidence>
<dbReference type="PROSITE" id="PS51755">
    <property type="entry name" value="OMPR_PHOB"/>
    <property type="match status" value="1"/>
</dbReference>
<dbReference type="InterPro" id="IPR039420">
    <property type="entry name" value="WalR-like"/>
</dbReference>
<keyword evidence="4" id="KW-0805">Transcription regulation</keyword>
<dbReference type="SMART" id="SM00862">
    <property type="entry name" value="Trans_reg_C"/>
    <property type="match status" value="1"/>
</dbReference>
<keyword evidence="5 8" id="KW-0238">DNA-binding</keyword>
<evidence type="ECO:0000256" key="8">
    <source>
        <dbReference type="PROSITE-ProRule" id="PRU01091"/>
    </source>
</evidence>
<evidence type="ECO:0000256" key="4">
    <source>
        <dbReference type="ARBA" id="ARBA00023015"/>
    </source>
</evidence>
<dbReference type="Gene3D" id="6.10.250.690">
    <property type="match status" value="1"/>
</dbReference>
<evidence type="ECO:0000259" key="10">
    <source>
        <dbReference type="PROSITE" id="PS51755"/>
    </source>
</evidence>
<dbReference type="CDD" id="cd00383">
    <property type="entry name" value="trans_reg_C"/>
    <property type="match status" value="1"/>
</dbReference>
<evidence type="ECO:0000259" key="9">
    <source>
        <dbReference type="PROSITE" id="PS50110"/>
    </source>
</evidence>
<proteinExistence type="predicted"/>
<reference evidence="11 12" key="1">
    <citation type="journal article" date="2007" name="Int. J. Syst. Evol. Microbiol.">
        <title>Oceanobacillus profundus sp. nov., isolated from a deep-sea sediment core.</title>
        <authorList>
            <person name="Kim Y.G."/>
            <person name="Choi D.H."/>
            <person name="Hyun S."/>
            <person name="Cho B.C."/>
        </authorList>
    </citation>
    <scope>NUCLEOTIDE SEQUENCE [LARGE SCALE GENOMIC DNA]</scope>
    <source>
        <strain evidence="11 12">DSM 18246</strain>
    </source>
</reference>
<dbReference type="InterPro" id="IPR001867">
    <property type="entry name" value="OmpR/PhoB-type_DNA-bd"/>
</dbReference>
<dbReference type="Gene3D" id="3.40.50.2300">
    <property type="match status" value="1"/>
</dbReference>
<dbReference type="AlphaFoldDB" id="A0A417YLE3"/>
<accession>A0A417YLE3</accession>
<dbReference type="Pfam" id="PF00072">
    <property type="entry name" value="Response_reg"/>
    <property type="match status" value="1"/>
</dbReference>
<evidence type="ECO:0000256" key="1">
    <source>
        <dbReference type="ARBA" id="ARBA00004496"/>
    </source>
</evidence>
<dbReference type="GO" id="GO:0000156">
    <property type="term" value="F:phosphorelay response regulator activity"/>
    <property type="evidence" value="ECO:0007669"/>
    <property type="project" value="TreeGrafter"/>
</dbReference>
<organism evidence="11 12">
    <name type="scientific">Oceanobacillus profundus</name>
    <dbReference type="NCBI Taxonomy" id="372463"/>
    <lineage>
        <taxon>Bacteria</taxon>
        <taxon>Bacillati</taxon>
        <taxon>Bacillota</taxon>
        <taxon>Bacilli</taxon>
        <taxon>Bacillales</taxon>
        <taxon>Bacillaceae</taxon>
        <taxon>Oceanobacillus</taxon>
    </lineage>
</organism>
<dbReference type="EMBL" id="QWEH01000002">
    <property type="protein sequence ID" value="RHW34299.1"/>
    <property type="molecule type" value="Genomic_DNA"/>
</dbReference>
<dbReference type="Proteomes" id="UP000285456">
    <property type="component" value="Unassembled WGS sequence"/>
</dbReference>
<dbReference type="PROSITE" id="PS50110">
    <property type="entry name" value="RESPONSE_REGULATORY"/>
    <property type="match status" value="1"/>
</dbReference>
<evidence type="ECO:0000256" key="3">
    <source>
        <dbReference type="ARBA" id="ARBA00023012"/>
    </source>
</evidence>
<dbReference type="InterPro" id="IPR011006">
    <property type="entry name" value="CheY-like_superfamily"/>
</dbReference>
<keyword evidence="12" id="KW-1185">Reference proteome</keyword>
<dbReference type="PANTHER" id="PTHR48111">
    <property type="entry name" value="REGULATOR OF RPOS"/>
    <property type="match status" value="1"/>
</dbReference>
<evidence type="ECO:0000256" key="5">
    <source>
        <dbReference type="ARBA" id="ARBA00023125"/>
    </source>
</evidence>
<evidence type="ECO:0000256" key="2">
    <source>
        <dbReference type="ARBA" id="ARBA00022553"/>
    </source>
</evidence>
<dbReference type="FunFam" id="1.10.10.10:FF:000018">
    <property type="entry name" value="DNA-binding response regulator ResD"/>
    <property type="match status" value="1"/>
</dbReference>
<dbReference type="SUPFAM" id="SSF52172">
    <property type="entry name" value="CheY-like"/>
    <property type="match status" value="1"/>
</dbReference>
<dbReference type="GO" id="GO:0032993">
    <property type="term" value="C:protein-DNA complex"/>
    <property type="evidence" value="ECO:0007669"/>
    <property type="project" value="TreeGrafter"/>
</dbReference>
<keyword evidence="6" id="KW-0804">Transcription</keyword>
<dbReference type="GO" id="GO:0000976">
    <property type="term" value="F:transcription cis-regulatory region binding"/>
    <property type="evidence" value="ECO:0007669"/>
    <property type="project" value="TreeGrafter"/>
</dbReference>
<evidence type="ECO:0000256" key="6">
    <source>
        <dbReference type="ARBA" id="ARBA00023163"/>
    </source>
</evidence>
<dbReference type="RefSeq" id="WP_095309824.1">
    <property type="nucleotide sequence ID" value="NZ_JBHTNL010000006.1"/>
</dbReference>
<keyword evidence="3" id="KW-0902">Two-component regulatory system</keyword>
<sequence>MASERILLVDDDTDMQMVLKLYLEKSGYVIFTAEDGIQAIAVIEDKNPELIILDVMMPNLDGFELLPIIRKHTDVPVLLFSSIDDDMNKVLGLGIGADDYLPKTTSMPVMIAKIKAHLRRSRAVEAKVRPVEKTNSAIISYPGLEINLTSAVVKVNGSIVKLSAKEYQLLCILAQNPERIYTVDKLFELIWGEESLGDFRTVMVHLSKLRKKIEKNPDEPQYIHTLRGIGYKFADLAH</sequence>
<evidence type="ECO:0000313" key="11">
    <source>
        <dbReference type="EMBL" id="RHW34299.1"/>
    </source>
</evidence>
<evidence type="ECO:0000313" key="12">
    <source>
        <dbReference type="Proteomes" id="UP000285456"/>
    </source>
</evidence>
<dbReference type="GO" id="GO:0006355">
    <property type="term" value="P:regulation of DNA-templated transcription"/>
    <property type="evidence" value="ECO:0007669"/>
    <property type="project" value="InterPro"/>
</dbReference>
<comment type="subcellular location">
    <subcellularLocation>
        <location evidence="1">Cytoplasm</location>
    </subcellularLocation>
</comment>
<dbReference type="SMART" id="SM00448">
    <property type="entry name" value="REC"/>
    <property type="match status" value="1"/>
</dbReference>
<feature type="domain" description="OmpR/PhoB-type" evidence="10">
    <location>
        <begin position="136"/>
        <end position="235"/>
    </location>
</feature>
<dbReference type="GO" id="GO:0005829">
    <property type="term" value="C:cytosol"/>
    <property type="evidence" value="ECO:0007669"/>
    <property type="project" value="TreeGrafter"/>
</dbReference>